<feature type="transmembrane region" description="Helical" evidence="1">
    <location>
        <begin position="102"/>
        <end position="120"/>
    </location>
</feature>
<keyword evidence="1" id="KW-1133">Transmembrane helix</keyword>
<dbReference type="EC" id="1.13.11.63" evidence="1"/>
<dbReference type="Pfam" id="PF15461">
    <property type="entry name" value="BCD"/>
    <property type="match status" value="1"/>
</dbReference>
<dbReference type="Proteomes" id="UP000305654">
    <property type="component" value="Unassembled WGS sequence"/>
</dbReference>
<feature type="transmembrane region" description="Helical" evidence="1">
    <location>
        <begin position="53"/>
        <end position="74"/>
    </location>
</feature>
<dbReference type="AlphaFoldDB" id="A0A5R9JFJ3"/>
<feature type="transmembrane region" description="Helical" evidence="1">
    <location>
        <begin position="221"/>
        <end position="242"/>
    </location>
</feature>
<comment type="cofactor">
    <cofactor evidence="1">
        <name>Fe(2+)</name>
        <dbReference type="ChEBI" id="CHEBI:29033"/>
    </cofactor>
</comment>
<organism evidence="2 3">
    <name type="scientific">Lichenicoccus roseus</name>
    <dbReference type="NCBI Taxonomy" id="2683649"/>
    <lineage>
        <taxon>Bacteria</taxon>
        <taxon>Pseudomonadati</taxon>
        <taxon>Pseudomonadota</taxon>
        <taxon>Alphaproteobacteria</taxon>
        <taxon>Acetobacterales</taxon>
        <taxon>Acetobacteraceae</taxon>
        <taxon>Lichenicoccus</taxon>
    </lineage>
</organism>
<dbReference type="OrthoDB" id="8779153at2"/>
<feature type="binding site" evidence="1">
    <location>
        <position position="202"/>
    </location>
    <ligand>
        <name>Fe cation</name>
        <dbReference type="ChEBI" id="CHEBI:24875"/>
    </ligand>
</feature>
<reference evidence="2 3" key="1">
    <citation type="submission" date="2019-05" db="EMBL/GenBank/DDBJ databases">
        <authorList>
            <person name="Pankratov T."/>
            <person name="Grouzdev D."/>
        </authorList>
    </citation>
    <scope>NUCLEOTIDE SEQUENCE [LARGE SCALE GENOMIC DNA]</scope>
    <source>
        <strain evidence="2 3">KEBCLARHB70R</strain>
    </source>
</reference>
<keyword evidence="1" id="KW-0472">Membrane</keyword>
<keyword evidence="1" id="KW-0223">Dioxygenase</keyword>
<comment type="function">
    <text evidence="1">Catalyzes the cleavage of beta-carotene at its central double bond (15,15') to yield two molecules of all-trans-retinal.</text>
</comment>
<dbReference type="GO" id="GO:0003834">
    <property type="term" value="F:beta-carotene 15,15'-dioxygenase activity"/>
    <property type="evidence" value="ECO:0007669"/>
    <property type="project" value="UniProtKB-EC"/>
</dbReference>
<feature type="binding site" evidence="1">
    <location>
        <position position="35"/>
    </location>
    <ligand>
        <name>Fe cation</name>
        <dbReference type="ChEBI" id="CHEBI:24875"/>
    </ligand>
</feature>
<comment type="similarity">
    <text evidence="1">Belongs to the Brp/Blh beta-carotene diooxygenase family.</text>
</comment>
<comment type="caution">
    <text evidence="1">Lacks conserved residue(s) required for the propagation of feature annotation.</text>
</comment>
<dbReference type="RefSeq" id="WP_138325141.1">
    <property type="nucleotide sequence ID" value="NZ_VCDI01000002.1"/>
</dbReference>
<feature type="transmembrane region" description="Helical" evidence="1">
    <location>
        <begin position="140"/>
        <end position="159"/>
    </location>
</feature>
<feature type="transmembrane region" description="Helical" evidence="1">
    <location>
        <begin position="171"/>
        <end position="195"/>
    </location>
</feature>
<dbReference type="GO" id="GO:0005886">
    <property type="term" value="C:plasma membrane"/>
    <property type="evidence" value="ECO:0007669"/>
    <property type="project" value="UniProtKB-SubCell"/>
</dbReference>
<evidence type="ECO:0000256" key="1">
    <source>
        <dbReference type="HAMAP-Rule" id="MF_02093"/>
    </source>
</evidence>
<dbReference type="InterPro" id="IPR022270">
    <property type="entry name" value="Blh_diox"/>
</dbReference>
<name>A0A5R9JFJ3_9PROT</name>
<accession>A0A5R9JFJ3</accession>
<comment type="catalytic activity">
    <reaction evidence="1">
        <text>all-trans-beta-carotene + O2 = 2 all-trans-retinal</text>
        <dbReference type="Rhea" id="RHEA:32887"/>
        <dbReference type="ChEBI" id="CHEBI:15379"/>
        <dbReference type="ChEBI" id="CHEBI:17579"/>
        <dbReference type="ChEBI" id="CHEBI:17898"/>
        <dbReference type="EC" id="1.13.11.63"/>
    </reaction>
</comment>
<keyword evidence="1" id="KW-1003">Cell membrane</keyword>
<keyword evidence="1" id="KW-0479">Metal-binding</keyword>
<evidence type="ECO:0000313" key="3">
    <source>
        <dbReference type="Proteomes" id="UP000305654"/>
    </source>
</evidence>
<protein>
    <recommendedName>
        <fullName evidence="1">Probable beta-carotene 15,15'-dioxygenase</fullName>
        <ecNumber evidence="1">1.13.11.63</ecNumber>
    </recommendedName>
</protein>
<dbReference type="GO" id="GO:0016121">
    <property type="term" value="P:carotene catabolic process"/>
    <property type="evidence" value="ECO:0007669"/>
    <property type="project" value="UniProtKB-UniRule"/>
</dbReference>
<evidence type="ECO:0000313" key="2">
    <source>
        <dbReference type="EMBL" id="TLU73068.1"/>
    </source>
</evidence>
<proteinExistence type="inferred from homology"/>
<feature type="binding site" evidence="1">
    <location>
        <position position="198"/>
    </location>
    <ligand>
        <name>Fe cation</name>
        <dbReference type="ChEBI" id="CHEBI:24875"/>
    </ligand>
</feature>
<gene>
    <name evidence="2" type="ORF">FE263_06425</name>
</gene>
<keyword evidence="1" id="KW-0408">Iron</keyword>
<feature type="binding site" evidence="1">
    <location>
        <position position="92"/>
    </location>
    <ligand>
        <name>Fe cation</name>
        <dbReference type="ChEBI" id="CHEBI:24875"/>
    </ligand>
</feature>
<comment type="subcellular location">
    <subcellularLocation>
        <location evidence="1">Cell membrane</location>
        <topology evidence="1">Multi-pass membrane protein</topology>
    </subcellularLocation>
</comment>
<dbReference type="HAMAP" id="MF_02093">
    <property type="entry name" value="Beta_carotene_diox"/>
    <property type="match status" value="1"/>
</dbReference>
<keyword evidence="1" id="KW-0560">Oxidoreductase</keyword>
<comment type="caution">
    <text evidence="2">The sequence shown here is derived from an EMBL/GenBank/DDBJ whole genome shotgun (WGS) entry which is preliminary data.</text>
</comment>
<dbReference type="GO" id="GO:0005506">
    <property type="term" value="F:iron ion binding"/>
    <property type="evidence" value="ECO:0007669"/>
    <property type="project" value="UniProtKB-UniRule"/>
</dbReference>
<dbReference type="EMBL" id="VCDI01000002">
    <property type="protein sequence ID" value="TLU73068.1"/>
    <property type="molecule type" value="Genomic_DNA"/>
</dbReference>
<dbReference type="GO" id="GO:0010436">
    <property type="term" value="F:carotenoid dioxygenase activity"/>
    <property type="evidence" value="ECO:0007669"/>
    <property type="project" value="UniProtKB-UniRule"/>
</dbReference>
<sequence>MLWLAWPVLALVSWLQPACAEGCALAAIILLGVPHGALDGEIARPWMRARFGIGWFAAFAVPYLGLAALVLVAWDVAPRSSLAVFLAGSVWHFGAGQPGKASVLRIVAFGGLPIALPSLFHPAATAAVFQTVARAPIPELSGILRSCALVWLLAAAGWLTQSDPAGRRRRILQAAGLAATFALLPPLVAFALYFVTIHAPAHMRGIARDPVRAPRVDPSNVMLRSLPLTALTLLIGASLLPLYDAGSGSFIDRLLALTIQGLAALTLPHMLLDAVTAAPAGRIAWDEADRNLRHYPTA</sequence>
<keyword evidence="3" id="KW-1185">Reference proteome</keyword>
<dbReference type="NCBIfam" id="TIGR03753">
    <property type="entry name" value="blh_monoox"/>
    <property type="match status" value="1"/>
</dbReference>
<keyword evidence="1" id="KW-0812">Transmembrane</keyword>